<dbReference type="PROSITE" id="PS51468">
    <property type="entry name" value="VIT"/>
    <property type="match status" value="1"/>
</dbReference>
<feature type="transmembrane region" description="Helical" evidence="2">
    <location>
        <begin position="600"/>
        <end position="624"/>
    </location>
</feature>
<organism evidence="6 7">
    <name type="scientific">Aquatica leii</name>
    <dbReference type="NCBI Taxonomy" id="1421715"/>
    <lineage>
        <taxon>Eukaryota</taxon>
        <taxon>Metazoa</taxon>
        <taxon>Ecdysozoa</taxon>
        <taxon>Arthropoda</taxon>
        <taxon>Hexapoda</taxon>
        <taxon>Insecta</taxon>
        <taxon>Pterygota</taxon>
        <taxon>Neoptera</taxon>
        <taxon>Endopterygota</taxon>
        <taxon>Coleoptera</taxon>
        <taxon>Polyphaga</taxon>
        <taxon>Elateriformia</taxon>
        <taxon>Elateroidea</taxon>
        <taxon>Lampyridae</taxon>
        <taxon>Luciolinae</taxon>
        <taxon>Aquatica</taxon>
    </lineage>
</organism>
<keyword evidence="2" id="KW-0812">Transmembrane</keyword>
<feature type="domain" description="VWFA" evidence="4">
    <location>
        <begin position="300"/>
        <end position="489"/>
    </location>
</feature>
<dbReference type="SUPFAM" id="SSF53300">
    <property type="entry name" value="vWA-like"/>
    <property type="match status" value="1"/>
</dbReference>
<evidence type="ECO:0000313" key="7">
    <source>
        <dbReference type="Proteomes" id="UP001353858"/>
    </source>
</evidence>
<dbReference type="GO" id="GO:0032991">
    <property type="term" value="C:protein-containing complex"/>
    <property type="evidence" value="ECO:0007669"/>
    <property type="project" value="UniProtKB-ARBA"/>
</dbReference>
<evidence type="ECO:0000256" key="2">
    <source>
        <dbReference type="SAM" id="Phobius"/>
    </source>
</evidence>
<proteinExistence type="predicted"/>
<dbReference type="Pfam" id="PF08487">
    <property type="entry name" value="VIT"/>
    <property type="match status" value="1"/>
</dbReference>
<dbReference type="AlphaFoldDB" id="A0AAN7SHL2"/>
<gene>
    <name evidence="6" type="ORF">RN001_008885</name>
</gene>
<dbReference type="PROSITE" id="PS50234">
    <property type="entry name" value="VWFA"/>
    <property type="match status" value="1"/>
</dbReference>
<feature type="coiled-coil region" evidence="1">
    <location>
        <begin position="541"/>
        <end position="568"/>
    </location>
</feature>
<keyword evidence="2" id="KW-1133">Transmembrane helix</keyword>
<evidence type="ECO:0008006" key="8">
    <source>
        <dbReference type="Google" id="ProtNLM"/>
    </source>
</evidence>
<dbReference type="PANTHER" id="PTHR10338:SF108">
    <property type="entry name" value="INTER-ALPHA-TRYPSIN INHIBITOR HEAVY CHAIN H4-LIKE PROTEIN"/>
    <property type="match status" value="1"/>
</dbReference>
<dbReference type="PANTHER" id="PTHR10338">
    <property type="entry name" value="INTER-ALPHA-TRYPSIN INHIBITOR HEAVY CHAIN FAMILY MEMBER"/>
    <property type="match status" value="1"/>
</dbReference>
<evidence type="ECO:0000259" key="4">
    <source>
        <dbReference type="PROSITE" id="PS50234"/>
    </source>
</evidence>
<feature type="chain" id="PRO_5042824107" description="Inter-alpha-trypsin inhibitor heavy chain H4" evidence="3">
    <location>
        <begin position="22"/>
        <end position="628"/>
    </location>
</feature>
<dbReference type="Gene3D" id="3.40.50.410">
    <property type="entry name" value="von Willebrand factor, type A domain"/>
    <property type="match status" value="1"/>
</dbReference>
<keyword evidence="1" id="KW-0175">Coiled coil</keyword>
<evidence type="ECO:0000259" key="5">
    <source>
        <dbReference type="PROSITE" id="PS51468"/>
    </source>
</evidence>
<dbReference type="EMBL" id="JARPUR010000003">
    <property type="protein sequence ID" value="KAK4880739.1"/>
    <property type="molecule type" value="Genomic_DNA"/>
</dbReference>
<sequence>MKWAYTKLFLISVFLTAPAKSAFKSLITRATDSNQNEDVSVNYAVDKPEIYQMHIQTSISNRFAHTTVTSKVRNFAAKAQEAVFSLVLPNTAFISGFIMEVDGKNYTAYVKEKEEAKREYDKAVSSGHSAAHVAVSARDSNRFTVDVNVEPAKKAAFYLMYEQLLNRQDGHYEQVINIHPGQHVKDLSVEVVITENRKIVDLKVLPLRSGNEIGTDKVDLEPQAVITFNNSTAIVKFHPSVERQKQLAEAFGSKEENGLAGQFIVQYDVERDPYGGEVLVQDGYFVHFFAPTGLKPVPKYVVFILDTSGSMTGEKIQQVKEAMIKILEQLNKEDFFSLVDFNTVVKVWDLDSTSKVIPKAYRANPDNIKKAVNAVKNLNAGGSTSMYAALQAGLTLVEEHKNSTYFRQQPIILFLTDGQPTDLSTQDIAMKITESNSGMKKASIFALSFGDGADKNFLQKLSLQNSGFSRHIYEAADASLQLQDFYRHISSPLLSNVTFKYEPTVTSLTTTEFPIHFGGSEIVVAGWCGTKTPNSVINGEVSQLLEKAEASEDKNEELKKNASDLALKYQFVTPVTSLVVVKPKDTGAVDVKEAQSMDRYIYGNSAVSLSTSKIVIFILFYFYIHSKI</sequence>
<dbReference type="SMART" id="SM00609">
    <property type="entry name" value="VIT"/>
    <property type="match status" value="1"/>
</dbReference>
<reference evidence="7" key="1">
    <citation type="submission" date="2023-01" db="EMBL/GenBank/DDBJ databases">
        <title>Key to firefly adult light organ development and bioluminescence: homeobox transcription factors regulate luciferase expression and transportation to peroxisome.</title>
        <authorList>
            <person name="Fu X."/>
        </authorList>
    </citation>
    <scope>NUCLEOTIDE SEQUENCE [LARGE SCALE GENOMIC DNA]</scope>
</reference>
<evidence type="ECO:0000313" key="6">
    <source>
        <dbReference type="EMBL" id="KAK4880739.1"/>
    </source>
</evidence>
<feature type="signal peptide" evidence="3">
    <location>
        <begin position="1"/>
        <end position="21"/>
    </location>
</feature>
<protein>
    <recommendedName>
        <fullName evidence="8">Inter-alpha-trypsin inhibitor heavy chain H4</fullName>
    </recommendedName>
</protein>
<keyword evidence="2" id="KW-0472">Membrane</keyword>
<accession>A0AAN7SHL2</accession>
<dbReference type="InterPro" id="IPR013694">
    <property type="entry name" value="VIT"/>
</dbReference>
<dbReference type="InterPro" id="IPR036465">
    <property type="entry name" value="vWFA_dom_sf"/>
</dbReference>
<evidence type="ECO:0000256" key="1">
    <source>
        <dbReference type="SAM" id="Coils"/>
    </source>
</evidence>
<dbReference type="Pfam" id="PF00092">
    <property type="entry name" value="VWA"/>
    <property type="match status" value="1"/>
</dbReference>
<keyword evidence="7" id="KW-1185">Reference proteome</keyword>
<evidence type="ECO:0000256" key="3">
    <source>
        <dbReference type="SAM" id="SignalP"/>
    </source>
</evidence>
<dbReference type="Proteomes" id="UP001353858">
    <property type="component" value="Unassembled WGS sequence"/>
</dbReference>
<keyword evidence="3" id="KW-0732">Signal</keyword>
<dbReference type="InterPro" id="IPR050934">
    <property type="entry name" value="ITIH"/>
</dbReference>
<comment type="caution">
    <text evidence="6">The sequence shown here is derived from an EMBL/GenBank/DDBJ whole genome shotgun (WGS) entry which is preliminary data.</text>
</comment>
<feature type="domain" description="VIT" evidence="5">
    <location>
        <begin position="34"/>
        <end position="163"/>
    </location>
</feature>
<dbReference type="SMART" id="SM00327">
    <property type="entry name" value="VWA"/>
    <property type="match status" value="1"/>
</dbReference>
<dbReference type="InterPro" id="IPR002035">
    <property type="entry name" value="VWF_A"/>
</dbReference>
<name>A0AAN7SHL2_9COLE</name>